<dbReference type="Proteomes" id="UP000308181">
    <property type="component" value="Unassembled WGS sequence"/>
</dbReference>
<gene>
    <name evidence="3" type="ORF">FA046_12295</name>
</gene>
<dbReference type="EMBL" id="SWBP01000004">
    <property type="protein sequence ID" value="TKB96851.1"/>
    <property type="molecule type" value="Genomic_DNA"/>
</dbReference>
<proteinExistence type="predicted"/>
<keyword evidence="4" id="KW-1185">Reference proteome</keyword>
<evidence type="ECO:0000256" key="2">
    <source>
        <dbReference type="SAM" id="Phobius"/>
    </source>
</evidence>
<name>A0A4U1BWZ7_9SPHI</name>
<sequence length="298" mass="33207">MKTDQIITSLDNASMFKTGPTAMDLVIQGPSTPAFNVPDLSDNNSVNIAASSPVSNAIAAYNPYDDDEEYISNYDLEDLEDEIFDSGLPKTNPNFFRKKTNTKPLFPIDQNGIVDGKYFGQPGTYFQKVDNYTGQVGMMYFNEIFPDELDEYNMSNLFGGKNKAKRVAKREQRQSDRRVRKQAKVDRKNKRVEIRGYKAETKRIGVENGEPSILDKVLDTAKGFIGGNDNNLTDEAGYDEGNYQTEGATDQNGNFLSVDKNFQPQTKTAGIFGSNPVVAILIMLALFGGVVYFIKTQK</sequence>
<evidence type="ECO:0000256" key="1">
    <source>
        <dbReference type="SAM" id="MobiDB-lite"/>
    </source>
</evidence>
<feature type="region of interest" description="Disordered" evidence="1">
    <location>
        <begin position="166"/>
        <end position="186"/>
    </location>
</feature>
<reference evidence="3 4" key="1">
    <citation type="submission" date="2019-04" db="EMBL/GenBank/DDBJ databases">
        <title>Pedobacter sp. AR-3-17 sp. nov., isolated from Arctic soil.</title>
        <authorList>
            <person name="Dahal R.H."/>
            <person name="Kim D.-U."/>
        </authorList>
    </citation>
    <scope>NUCLEOTIDE SEQUENCE [LARGE SCALE GENOMIC DNA]</scope>
    <source>
        <strain evidence="3 4">AR-3-17</strain>
    </source>
</reference>
<dbReference type="AlphaFoldDB" id="A0A4U1BWZ7"/>
<comment type="caution">
    <text evidence="3">The sequence shown here is derived from an EMBL/GenBank/DDBJ whole genome shotgun (WGS) entry which is preliminary data.</text>
</comment>
<feature type="compositionally biased region" description="Basic and acidic residues" evidence="1">
    <location>
        <begin position="169"/>
        <end position="186"/>
    </location>
</feature>
<evidence type="ECO:0000313" key="3">
    <source>
        <dbReference type="EMBL" id="TKB96851.1"/>
    </source>
</evidence>
<keyword evidence="2" id="KW-0472">Membrane</keyword>
<keyword evidence="2" id="KW-0812">Transmembrane</keyword>
<protein>
    <submittedName>
        <fullName evidence="3">Uncharacterized protein</fullName>
    </submittedName>
</protein>
<accession>A0A4U1BWZ7</accession>
<feature type="transmembrane region" description="Helical" evidence="2">
    <location>
        <begin position="271"/>
        <end position="294"/>
    </location>
</feature>
<keyword evidence="2" id="KW-1133">Transmembrane helix</keyword>
<organism evidence="3 4">
    <name type="scientific">Pedobacter cryophilus</name>
    <dbReference type="NCBI Taxonomy" id="2571271"/>
    <lineage>
        <taxon>Bacteria</taxon>
        <taxon>Pseudomonadati</taxon>
        <taxon>Bacteroidota</taxon>
        <taxon>Sphingobacteriia</taxon>
        <taxon>Sphingobacteriales</taxon>
        <taxon>Sphingobacteriaceae</taxon>
        <taxon>Pedobacter</taxon>
    </lineage>
</organism>
<dbReference type="RefSeq" id="WP_136826815.1">
    <property type="nucleotide sequence ID" value="NZ_SWBP01000004.1"/>
</dbReference>
<evidence type="ECO:0000313" key="4">
    <source>
        <dbReference type="Proteomes" id="UP000308181"/>
    </source>
</evidence>